<comment type="caution">
    <text evidence="2">The sequence shown here is derived from an EMBL/GenBank/DDBJ whole genome shotgun (WGS) entry which is preliminary data.</text>
</comment>
<reference evidence="2 3" key="1">
    <citation type="submission" date="2024-03" db="EMBL/GenBank/DDBJ databases">
        <title>Mouse gut bacterial collection (mGBC) of GemPharmatech.</title>
        <authorList>
            <person name="He Y."/>
            <person name="Dong L."/>
            <person name="Wu D."/>
            <person name="Gao X."/>
            <person name="Lin Z."/>
        </authorList>
    </citation>
    <scope>NUCLEOTIDE SEQUENCE [LARGE SCALE GENOMIC DNA]</scope>
    <source>
        <strain evidence="2 3">20-218</strain>
    </source>
</reference>
<gene>
    <name evidence="2" type="ORF">AALM99_07025</name>
</gene>
<evidence type="ECO:0000256" key="1">
    <source>
        <dbReference type="SAM" id="Phobius"/>
    </source>
</evidence>
<keyword evidence="1" id="KW-0472">Membrane</keyword>
<evidence type="ECO:0000313" key="3">
    <source>
        <dbReference type="Proteomes" id="UP001565242"/>
    </source>
</evidence>
<name>A0ABV4D8W4_9LACT</name>
<evidence type="ECO:0000313" key="2">
    <source>
        <dbReference type="EMBL" id="MEY8538191.1"/>
    </source>
</evidence>
<organism evidence="2 3">
    <name type="scientific">Lactococcus muris</name>
    <dbReference type="NCBI Taxonomy" id="2941330"/>
    <lineage>
        <taxon>Bacteria</taxon>
        <taxon>Bacillati</taxon>
        <taxon>Bacillota</taxon>
        <taxon>Bacilli</taxon>
        <taxon>Lactobacillales</taxon>
        <taxon>Streptococcaceae</taxon>
        <taxon>Lactococcus</taxon>
    </lineage>
</organism>
<proteinExistence type="predicted"/>
<dbReference type="EMBL" id="JBCLSQ010000015">
    <property type="protein sequence ID" value="MEY8538191.1"/>
    <property type="molecule type" value="Genomic_DNA"/>
</dbReference>
<sequence length="54" mass="6210">MAQKFFTLLLCLAGACLTKIILDYFEIFKNFRISWLTVIACGLVAYLFSDKLNK</sequence>
<dbReference type="Proteomes" id="UP001565242">
    <property type="component" value="Unassembled WGS sequence"/>
</dbReference>
<accession>A0ABV4D8W4</accession>
<keyword evidence="1" id="KW-1133">Transmembrane helix</keyword>
<keyword evidence="1" id="KW-0812">Transmembrane</keyword>
<dbReference type="PROSITE" id="PS51257">
    <property type="entry name" value="PROKAR_LIPOPROTEIN"/>
    <property type="match status" value="1"/>
</dbReference>
<keyword evidence="3" id="KW-1185">Reference proteome</keyword>
<feature type="transmembrane region" description="Helical" evidence="1">
    <location>
        <begin position="28"/>
        <end position="48"/>
    </location>
</feature>
<dbReference type="RefSeq" id="WP_369918403.1">
    <property type="nucleotide sequence ID" value="NZ_JBCLSQ010000015.1"/>
</dbReference>
<protein>
    <submittedName>
        <fullName evidence="2">Uncharacterized protein</fullName>
    </submittedName>
</protein>